<evidence type="ECO:0000313" key="2">
    <source>
        <dbReference type="Proteomes" id="UP000031847"/>
    </source>
</evidence>
<dbReference type="SUPFAM" id="SSF51735">
    <property type="entry name" value="NAD(P)-binding Rossmann-fold domains"/>
    <property type="match status" value="1"/>
</dbReference>
<name>A0A0B8QN26_LACLL</name>
<protein>
    <submittedName>
        <fullName evidence="1">Nucleoside-diphosphate-sugar epimerases</fullName>
    </submittedName>
</protein>
<sequence>MKKILLMGGTGAMGMYLTPLLLDKNYEVWITSRSQRDSYHQNLKYLIGNAKNTNWLFSEVENEKFDAIFDFMMYSNQEFEKVYQKLLSLTTQYFYFSSYRAYAHEDGILTEDTALKVDVLDKYPEYRVDRYGINKGFQENILRKSELKNWTIIRPAMTYGKNRIQWFAGDNFDVVRAVRGVLTALPRSMWNIENNIAYGRDVALMLERLIGKKRAFAQAFHTTTETMSWGQMADVYNQVFDMKIDLVSDEEYIESIDYQDGRIVDRFRRKKFLNEKILSVTGLSNDDFHDLKSGLTEAFQASNIKNFQFNGNAAVYQAKFDALTGSLTDLAFIPETMRIQFESIRKNALFREKITMEQFRIRVINDYWSAKQFEEGVKLTRTSRPCDGPIMDNRWINFELDPTDYLKKGKIYTLSLKIDSDVATTFTPFVHHYGIGIQRFTPLQLKVGANQFDIEFVAATDNLTDFSLTATDFTIQTSFFIKEMQLKK</sequence>
<dbReference type="AlphaFoldDB" id="A0A0B8QN26"/>
<dbReference type="InterPro" id="IPR001509">
    <property type="entry name" value="Epimerase_deHydtase"/>
</dbReference>
<dbReference type="PATRIC" id="fig|1360.96.peg.1242"/>
<dbReference type="Proteomes" id="UP000031847">
    <property type="component" value="Unassembled WGS sequence"/>
</dbReference>
<dbReference type="InterPro" id="IPR036291">
    <property type="entry name" value="NAD(P)-bd_dom_sf"/>
</dbReference>
<reference evidence="1 2" key="1">
    <citation type="submission" date="2015-01" db="EMBL/GenBank/DDBJ databases">
        <title>Lactococcus lactis subsp.lactis JCM 5805 whole genome shotgun sequence.</title>
        <authorList>
            <person name="Fujii T."/>
            <person name="Tomita Y."/>
            <person name="Ikushima S."/>
            <person name="Fujiwara D."/>
        </authorList>
    </citation>
    <scope>NUCLEOTIDE SEQUENCE [LARGE SCALE GENOMIC DNA]</scope>
    <source>
        <strain evidence="1 2">JCM 5805</strain>
    </source>
</reference>
<accession>A0A0B8QN26</accession>
<dbReference type="Pfam" id="PF01370">
    <property type="entry name" value="Epimerase"/>
    <property type="match status" value="1"/>
</dbReference>
<dbReference type="Gene3D" id="3.40.50.720">
    <property type="entry name" value="NAD(P)-binding Rossmann-like Domain"/>
    <property type="match status" value="1"/>
</dbReference>
<evidence type="ECO:0000313" key="1">
    <source>
        <dbReference type="EMBL" id="GAM79976.1"/>
    </source>
</evidence>
<organism evidence="1 2">
    <name type="scientific">Lactococcus lactis subsp. lactis</name>
    <name type="common">Streptococcus lactis</name>
    <dbReference type="NCBI Taxonomy" id="1360"/>
    <lineage>
        <taxon>Bacteria</taxon>
        <taxon>Bacillati</taxon>
        <taxon>Bacillota</taxon>
        <taxon>Bacilli</taxon>
        <taxon>Lactobacillales</taxon>
        <taxon>Streptococcaceae</taxon>
        <taxon>Lactococcus</taxon>
    </lineage>
</organism>
<proteinExistence type="predicted"/>
<dbReference type="EMBL" id="BBSI01000017">
    <property type="protein sequence ID" value="GAM79976.1"/>
    <property type="molecule type" value="Genomic_DNA"/>
</dbReference>
<dbReference type="RefSeq" id="WP_025016656.1">
    <property type="nucleotide sequence ID" value="NZ_BAABQR010000001.1"/>
</dbReference>
<comment type="caution">
    <text evidence="1">The sequence shown here is derived from an EMBL/GenBank/DDBJ whole genome shotgun (WGS) entry which is preliminary data.</text>
</comment>
<gene>
    <name evidence="1" type="ORF">JCM5805K_1084</name>
</gene>